<keyword evidence="8 13" id="KW-0472">Membrane</keyword>
<evidence type="ECO:0000256" key="4">
    <source>
        <dbReference type="ARBA" id="ARBA00022692"/>
    </source>
</evidence>
<dbReference type="PANTHER" id="PTHR33445">
    <property type="entry name" value="ATP SYNTHASE SUBUNIT B', CHLOROPLASTIC"/>
    <property type="match status" value="1"/>
</dbReference>
<dbReference type="RefSeq" id="WP_089878353.1">
    <property type="nucleotide sequence ID" value="NZ_FNPF01000001.1"/>
</dbReference>
<dbReference type="GO" id="GO:0005886">
    <property type="term" value="C:plasma membrane"/>
    <property type="evidence" value="ECO:0007669"/>
    <property type="project" value="UniProtKB-SubCell"/>
</dbReference>
<feature type="coiled-coil region" evidence="15">
    <location>
        <begin position="63"/>
        <end position="148"/>
    </location>
</feature>
<comment type="function">
    <text evidence="10 13">F(1)F(0) ATP synthase produces ATP from ADP in the presence of a proton or sodium gradient. F-type ATPases consist of two structural domains, F(1) containing the extramembraneous catalytic core and F(0) containing the membrane proton channel, linked together by a central stalk and a peripheral stalk. During catalysis, ATP synthesis in the catalytic domain of F(1) is coupled via a rotary mechanism of the central stalk subunits to proton translocation.</text>
</comment>
<evidence type="ECO:0000256" key="15">
    <source>
        <dbReference type="SAM" id="Coils"/>
    </source>
</evidence>
<evidence type="ECO:0000256" key="8">
    <source>
        <dbReference type="ARBA" id="ARBA00023136"/>
    </source>
</evidence>
<dbReference type="InterPro" id="IPR002146">
    <property type="entry name" value="ATP_synth_b/b'su_bac/chlpt"/>
</dbReference>
<evidence type="ECO:0000256" key="5">
    <source>
        <dbReference type="ARBA" id="ARBA00022781"/>
    </source>
</evidence>
<dbReference type="GO" id="GO:0045259">
    <property type="term" value="C:proton-transporting ATP synthase complex"/>
    <property type="evidence" value="ECO:0007669"/>
    <property type="project" value="UniProtKB-KW"/>
</dbReference>
<keyword evidence="2 13" id="KW-0813">Transport</keyword>
<dbReference type="GO" id="GO:0046933">
    <property type="term" value="F:proton-transporting ATP synthase activity, rotational mechanism"/>
    <property type="evidence" value="ECO:0007669"/>
    <property type="project" value="UniProtKB-UniRule"/>
</dbReference>
<evidence type="ECO:0000256" key="6">
    <source>
        <dbReference type="ARBA" id="ARBA00022989"/>
    </source>
</evidence>
<evidence type="ECO:0000256" key="14">
    <source>
        <dbReference type="RuleBase" id="RU003848"/>
    </source>
</evidence>
<gene>
    <name evidence="13" type="primary">atpF</name>
    <name evidence="18" type="ORF">SAMN05444340_101392</name>
</gene>
<comment type="subunit">
    <text evidence="13">F-type ATPases have 2 components, F(1) - the catalytic core - and F(0) - the membrane proton channel. F(1) has five subunits: alpha(3), beta(3), gamma(1), delta(1), epsilon(1). F(0) has three main subunits: a(1), b(2) and c(10-14). The alpha and beta chains form an alternating ring which encloses part of the gamma chain. F(1) is attached to F(0) by a central stalk formed by the gamma and epsilon chains, while a peripheral stalk is formed by the delta and b chains.</text>
</comment>
<feature type="compositionally biased region" description="Basic and acidic residues" evidence="16">
    <location>
        <begin position="170"/>
        <end position="187"/>
    </location>
</feature>
<dbReference type="CDD" id="cd06503">
    <property type="entry name" value="ATP-synt_Fo_b"/>
    <property type="match status" value="1"/>
</dbReference>
<evidence type="ECO:0000256" key="11">
    <source>
        <dbReference type="ARBA" id="ARBA00025614"/>
    </source>
</evidence>
<evidence type="ECO:0000256" key="16">
    <source>
        <dbReference type="SAM" id="MobiDB-lite"/>
    </source>
</evidence>
<evidence type="ECO:0000313" key="19">
    <source>
        <dbReference type="Proteomes" id="UP000199286"/>
    </source>
</evidence>
<evidence type="ECO:0000256" key="12">
    <source>
        <dbReference type="ARBA" id="ARBA00037847"/>
    </source>
</evidence>
<keyword evidence="3 13" id="KW-0138">CF(0)</keyword>
<dbReference type="NCBIfam" id="NF009989">
    <property type="entry name" value="PRK13455.1"/>
    <property type="match status" value="1"/>
</dbReference>
<evidence type="ECO:0000256" key="17">
    <source>
        <dbReference type="SAM" id="SignalP"/>
    </source>
</evidence>
<dbReference type="GO" id="GO:0046961">
    <property type="term" value="F:proton-transporting ATPase activity, rotational mechanism"/>
    <property type="evidence" value="ECO:0007669"/>
    <property type="project" value="TreeGrafter"/>
</dbReference>
<evidence type="ECO:0000256" key="9">
    <source>
        <dbReference type="ARBA" id="ARBA00023310"/>
    </source>
</evidence>
<name>A0A1H3FF77_9RHOB</name>
<keyword evidence="15" id="KW-0175">Coiled coil</keyword>
<dbReference type="PANTHER" id="PTHR33445:SF1">
    <property type="entry name" value="ATP SYNTHASE SUBUNIT B"/>
    <property type="match status" value="1"/>
</dbReference>
<proteinExistence type="inferred from homology"/>
<keyword evidence="9 13" id="KW-0066">ATP synthesis</keyword>
<evidence type="ECO:0000313" key="18">
    <source>
        <dbReference type="EMBL" id="SDX89590.1"/>
    </source>
</evidence>
<organism evidence="18 19">
    <name type="scientific">Citreimonas salinaria</name>
    <dbReference type="NCBI Taxonomy" id="321339"/>
    <lineage>
        <taxon>Bacteria</taxon>
        <taxon>Pseudomonadati</taxon>
        <taxon>Pseudomonadota</taxon>
        <taxon>Alphaproteobacteria</taxon>
        <taxon>Rhodobacterales</taxon>
        <taxon>Roseobacteraceae</taxon>
        <taxon>Citreimonas</taxon>
    </lineage>
</organism>
<feature type="region of interest" description="Disordered" evidence="16">
    <location>
        <begin position="162"/>
        <end position="187"/>
    </location>
</feature>
<dbReference type="HAMAP" id="MF_01398">
    <property type="entry name" value="ATP_synth_b_bprime"/>
    <property type="match status" value="1"/>
</dbReference>
<evidence type="ECO:0000256" key="7">
    <source>
        <dbReference type="ARBA" id="ARBA00023065"/>
    </source>
</evidence>
<evidence type="ECO:0000256" key="3">
    <source>
        <dbReference type="ARBA" id="ARBA00022547"/>
    </source>
</evidence>
<keyword evidence="17" id="KW-0732">Signal</keyword>
<comment type="subcellular location">
    <subcellularLocation>
        <location evidence="13">Cell membrane</location>
        <topology evidence="13">Single-pass membrane protein</topology>
    </subcellularLocation>
    <subcellularLocation>
        <location evidence="12">Endomembrane system</location>
        <topology evidence="12">Single-pass membrane protein</topology>
    </subcellularLocation>
</comment>
<evidence type="ECO:0000256" key="13">
    <source>
        <dbReference type="HAMAP-Rule" id="MF_01398"/>
    </source>
</evidence>
<accession>A0A1H3FF77</accession>
<dbReference type="STRING" id="321339.SAMN05444340_101392"/>
<dbReference type="EMBL" id="FNPF01000001">
    <property type="protein sequence ID" value="SDX89590.1"/>
    <property type="molecule type" value="Genomic_DNA"/>
</dbReference>
<dbReference type="AlphaFoldDB" id="A0A1H3FF77"/>
<feature type="transmembrane region" description="Helical" evidence="13">
    <location>
        <begin position="34"/>
        <end position="51"/>
    </location>
</feature>
<evidence type="ECO:0000256" key="10">
    <source>
        <dbReference type="ARBA" id="ARBA00025198"/>
    </source>
</evidence>
<evidence type="ECO:0000256" key="1">
    <source>
        <dbReference type="ARBA" id="ARBA00005513"/>
    </source>
</evidence>
<protein>
    <recommendedName>
        <fullName evidence="13">ATP synthase subunit b</fullName>
    </recommendedName>
    <alternativeName>
        <fullName evidence="13">ATP synthase F(0) sector subunit b</fullName>
    </alternativeName>
    <alternativeName>
        <fullName evidence="13">ATPase subunit I</fullName>
    </alternativeName>
    <alternativeName>
        <fullName evidence="13">F-type ATPase subunit b</fullName>
        <shortName evidence="13">F-ATPase subunit b</shortName>
    </alternativeName>
</protein>
<comment type="function">
    <text evidence="11">Component of the F(0) channel, it forms part of the peripheral stalk, linking F(1) to F(0). The b'-subunit is a diverged and duplicated form of b found in plants and photosynthetic bacteria.</text>
</comment>
<keyword evidence="7 13" id="KW-0406">Ion transport</keyword>
<dbReference type="Proteomes" id="UP000199286">
    <property type="component" value="Unassembled WGS sequence"/>
</dbReference>
<keyword evidence="19" id="KW-1185">Reference proteome</keyword>
<reference evidence="18 19" key="1">
    <citation type="submission" date="2016-10" db="EMBL/GenBank/DDBJ databases">
        <authorList>
            <person name="de Groot N.N."/>
        </authorList>
    </citation>
    <scope>NUCLEOTIDE SEQUENCE [LARGE SCALE GENOMIC DNA]</scope>
    <source>
        <strain evidence="18 19">DSM 26880</strain>
    </source>
</reference>
<comment type="similarity">
    <text evidence="1 13 14">Belongs to the ATPase B chain family.</text>
</comment>
<dbReference type="Pfam" id="PF00430">
    <property type="entry name" value="ATP-synt_B"/>
    <property type="match status" value="1"/>
</dbReference>
<dbReference type="GO" id="GO:0012505">
    <property type="term" value="C:endomembrane system"/>
    <property type="evidence" value="ECO:0007669"/>
    <property type="project" value="UniProtKB-SubCell"/>
</dbReference>
<keyword evidence="13" id="KW-1003">Cell membrane</keyword>
<keyword evidence="6 13" id="KW-1133">Transmembrane helix</keyword>
<feature type="chain" id="PRO_5011793759" description="ATP synthase subunit b" evidence="17">
    <location>
        <begin position="19"/>
        <end position="187"/>
    </location>
</feature>
<dbReference type="OrthoDB" id="8479836at2"/>
<dbReference type="InterPro" id="IPR050059">
    <property type="entry name" value="ATP_synthase_B_chain"/>
</dbReference>
<feature type="signal peptide" evidence="17">
    <location>
        <begin position="1"/>
        <end position="18"/>
    </location>
</feature>
<evidence type="ECO:0000256" key="2">
    <source>
        <dbReference type="ARBA" id="ARBA00022448"/>
    </source>
</evidence>
<keyword evidence="5 13" id="KW-0375">Hydrogen ion transport</keyword>
<keyword evidence="4 13" id="KW-0812">Transmembrane</keyword>
<sequence length="187" mass="20618">MRHLILPAAMLTAGPAFAATGEYGFFTLRNTDFVVLIGFIVFLAILLYFKVPGMLAGMLDKRAEGIRSELDEARGLREEAQALLASFERKQKETQAQADRIVAHAREEAERAAEAAKEDMRDSVDRRMAAAESQIASAEAKAVREVRDRAITVAIAAARDVVSQQMTQDESARLIDRSIDEVGDKLH</sequence>